<dbReference type="PROSITE" id="PS00480">
    <property type="entry name" value="CITRATE_SYNTHASE"/>
    <property type="match status" value="1"/>
</dbReference>
<comment type="caution">
    <text evidence="11">The sequence shown here is derived from an EMBL/GenBank/DDBJ whole genome shotgun (WGS) entry which is preliminary data.</text>
</comment>
<dbReference type="EMBL" id="VFPU01000001">
    <property type="protein sequence ID" value="TQM97524.1"/>
    <property type="molecule type" value="Genomic_DNA"/>
</dbReference>
<dbReference type="InterPro" id="IPR019810">
    <property type="entry name" value="Citrate_synthase_AS"/>
</dbReference>
<evidence type="ECO:0000256" key="10">
    <source>
        <dbReference type="RuleBase" id="RU003406"/>
    </source>
</evidence>
<dbReference type="GO" id="GO:0005737">
    <property type="term" value="C:cytoplasm"/>
    <property type="evidence" value="ECO:0007669"/>
    <property type="project" value="InterPro"/>
</dbReference>
<dbReference type="InterPro" id="IPR002020">
    <property type="entry name" value="Citrate_synthase"/>
</dbReference>
<reference evidence="11 12" key="1">
    <citation type="submission" date="2019-06" db="EMBL/GenBank/DDBJ databases">
        <title>Sequencing the genomes of 1000 actinobacteria strains.</title>
        <authorList>
            <person name="Klenk H.-P."/>
        </authorList>
    </citation>
    <scope>NUCLEOTIDE SEQUENCE [LARGE SCALE GENOMIC DNA]</scope>
    <source>
        <strain evidence="11 12">DSM 12362</strain>
    </source>
</reference>
<evidence type="ECO:0000256" key="7">
    <source>
        <dbReference type="PIRNR" id="PIRNR001369"/>
    </source>
</evidence>
<gene>
    <name evidence="11" type="ORF">FB476_2437</name>
</gene>
<evidence type="ECO:0000256" key="2">
    <source>
        <dbReference type="ARBA" id="ARBA00010566"/>
    </source>
</evidence>
<dbReference type="InterPro" id="IPR016142">
    <property type="entry name" value="Citrate_synth-like_lrg_a-sub"/>
</dbReference>
<dbReference type="NCBIfam" id="TIGR01798">
    <property type="entry name" value="cit_synth_I"/>
    <property type="match status" value="1"/>
</dbReference>
<dbReference type="OrthoDB" id="9800864at2"/>
<dbReference type="PANTHER" id="PTHR42871:SF1">
    <property type="entry name" value="CITRATE SYNTHASE"/>
    <property type="match status" value="1"/>
</dbReference>
<dbReference type="UniPathway" id="UPA00223">
    <property type="reaction ID" value="UER00717"/>
</dbReference>
<evidence type="ECO:0000256" key="3">
    <source>
        <dbReference type="ARBA" id="ARBA00022532"/>
    </source>
</evidence>
<dbReference type="InterPro" id="IPR010953">
    <property type="entry name" value="Citrate_synthase_typ-I"/>
</dbReference>
<dbReference type="Gene3D" id="1.10.230.10">
    <property type="entry name" value="Cytochrome P450-Terp, domain 2"/>
    <property type="match status" value="1"/>
</dbReference>
<dbReference type="InterPro" id="IPR036969">
    <property type="entry name" value="Citrate_synthase_sf"/>
</dbReference>
<accession>A0A543KR48</accession>
<dbReference type="Gene3D" id="2.20.28.60">
    <property type="match status" value="1"/>
</dbReference>
<feature type="active site" evidence="8">
    <location>
        <position position="310"/>
    </location>
</feature>
<dbReference type="Gene3D" id="1.10.580.10">
    <property type="entry name" value="Citrate Synthase, domain 1"/>
    <property type="match status" value="1"/>
</dbReference>
<evidence type="ECO:0000256" key="4">
    <source>
        <dbReference type="ARBA" id="ARBA00022679"/>
    </source>
</evidence>
<feature type="active site" evidence="8">
    <location>
        <position position="366"/>
    </location>
</feature>
<comment type="similarity">
    <text evidence="2 7 10">Belongs to the citrate synthase family.</text>
</comment>
<proteinExistence type="inferred from homology"/>
<dbReference type="NCBIfam" id="NF004126">
    <property type="entry name" value="PRK05614.1"/>
    <property type="match status" value="1"/>
</dbReference>
<organism evidence="11 12">
    <name type="scientific">Ornithinimicrobium humiphilum</name>
    <dbReference type="NCBI Taxonomy" id="125288"/>
    <lineage>
        <taxon>Bacteria</taxon>
        <taxon>Bacillati</taxon>
        <taxon>Actinomycetota</taxon>
        <taxon>Actinomycetes</taxon>
        <taxon>Micrococcales</taxon>
        <taxon>Ornithinimicrobiaceae</taxon>
        <taxon>Ornithinimicrobium</taxon>
    </lineage>
</organism>
<sequence>MTDQNTTTPVLRHGDNELPLKVVPAVEGNNGLDISALLKTTGDTTLDVGFVNTASCTSEITYIDGDAGILRYRGYPIEQLAEKSTFLETTYLLIYGELPSPSELEAFDQRLRRHTLLVEDMKNFFDGFPRDAHPMSVLSSAVSALGTFYQDSHDPHDPEAVEISTIRLLAKVPTIASYAFRKSQGQSLLYPDNNYDLVENFLWMTFGQPTENYEMDPELAKALDLLFILHADHEQNCSTSTVRLVGSSEANLFNAISAGIHALSGPLHGGANSAVLTMLSQIQRDGGDVKEFVRRVKNKEDGVKLMGFGHRVYKNYDPRAAIVKKTAHQLFEKAGPNPLLDLAMELEQTALEDDYFVERKLYPNVDFYTGLIYESMGFPSNMFTVLFAIGRLPGWIAQYREMITDPATKIGRPRQVYTGSPARDYVPSSER</sequence>
<dbReference type="InterPro" id="IPR024176">
    <property type="entry name" value="Citrate_synthase_bac-typ"/>
</dbReference>
<keyword evidence="4 7" id="KW-0808">Transferase</keyword>
<evidence type="ECO:0000313" key="12">
    <source>
        <dbReference type="Proteomes" id="UP000315133"/>
    </source>
</evidence>
<dbReference type="InterPro" id="IPR016143">
    <property type="entry name" value="Citrate_synth-like_sm_a-sub"/>
</dbReference>
<dbReference type="RefSeq" id="WP_141819145.1">
    <property type="nucleotide sequence ID" value="NZ_BAAAIL010000002.1"/>
</dbReference>
<evidence type="ECO:0000256" key="5">
    <source>
        <dbReference type="ARBA" id="ARBA00049288"/>
    </source>
</evidence>
<dbReference type="PRINTS" id="PR00143">
    <property type="entry name" value="CITRTSNTHASE"/>
</dbReference>
<evidence type="ECO:0000256" key="8">
    <source>
        <dbReference type="PIRSR" id="PIRSR001369-1"/>
    </source>
</evidence>
<keyword evidence="3 9" id="KW-0816">Tricarboxylic acid cycle</keyword>
<dbReference type="Pfam" id="PF00285">
    <property type="entry name" value="Citrate_synt"/>
    <property type="match status" value="1"/>
</dbReference>
<protein>
    <recommendedName>
        <fullName evidence="6 7">Citrate synthase</fullName>
    </recommendedName>
</protein>
<dbReference type="PANTHER" id="PTHR42871">
    <property type="entry name" value="CITRATE SYNTHASE"/>
    <property type="match status" value="1"/>
</dbReference>
<dbReference type="Proteomes" id="UP000315133">
    <property type="component" value="Unassembled WGS sequence"/>
</dbReference>
<dbReference type="GO" id="GO:0006099">
    <property type="term" value="P:tricarboxylic acid cycle"/>
    <property type="evidence" value="ECO:0007669"/>
    <property type="project" value="UniProtKB-UniRule"/>
</dbReference>
<dbReference type="GO" id="GO:0036440">
    <property type="term" value="F:citrate synthase activity"/>
    <property type="evidence" value="ECO:0007669"/>
    <property type="project" value="UniProtKB-EC"/>
</dbReference>
<evidence type="ECO:0000256" key="1">
    <source>
        <dbReference type="ARBA" id="ARBA00004751"/>
    </source>
</evidence>
<keyword evidence="12" id="KW-1185">Reference proteome</keyword>
<comment type="pathway">
    <text evidence="1 9">Carbohydrate metabolism; tricarboxylic acid cycle; isocitrate from oxaloacetate: step 1/2.</text>
</comment>
<dbReference type="SUPFAM" id="SSF48256">
    <property type="entry name" value="Citrate synthase"/>
    <property type="match status" value="1"/>
</dbReference>
<name>A0A543KR48_9MICO</name>
<dbReference type="CDD" id="cd06114">
    <property type="entry name" value="EcCS_like"/>
    <property type="match status" value="1"/>
</dbReference>
<comment type="catalytic activity">
    <reaction evidence="5 9">
        <text>oxaloacetate + acetyl-CoA + H2O = citrate + CoA + H(+)</text>
        <dbReference type="Rhea" id="RHEA:16845"/>
        <dbReference type="ChEBI" id="CHEBI:15377"/>
        <dbReference type="ChEBI" id="CHEBI:15378"/>
        <dbReference type="ChEBI" id="CHEBI:16452"/>
        <dbReference type="ChEBI" id="CHEBI:16947"/>
        <dbReference type="ChEBI" id="CHEBI:57287"/>
        <dbReference type="ChEBI" id="CHEBI:57288"/>
        <dbReference type="EC" id="2.3.3.16"/>
    </reaction>
</comment>
<dbReference type="PIRSF" id="PIRSF001369">
    <property type="entry name" value="Citrate_synth"/>
    <property type="match status" value="1"/>
</dbReference>
<evidence type="ECO:0000256" key="6">
    <source>
        <dbReference type="NCBIfam" id="TIGR01798"/>
    </source>
</evidence>
<evidence type="ECO:0000256" key="9">
    <source>
        <dbReference type="RuleBase" id="RU003370"/>
    </source>
</evidence>
<evidence type="ECO:0000313" key="11">
    <source>
        <dbReference type="EMBL" id="TQM97524.1"/>
    </source>
</evidence>
<dbReference type="AlphaFoldDB" id="A0A543KR48"/>
<dbReference type="FunFam" id="1.10.230.10:FF:000002">
    <property type="entry name" value="Citrate synthase"/>
    <property type="match status" value="1"/>
</dbReference>